<dbReference type="Proteomes" id="UP000822271">
    <property type="component" value="Unassembled WGS sequence"/>
</dbReference>
<proteinExistence type="predicted"/>
<reference evidence="1" key="1">
    <citation type="submission" date="2018-09" db="EMBL/GenBank/DDBJ databases">
        <authorList>
            <person name="Groschel M."/>
            <person name="Kohl T."/>
            <person name="Conchillo-Sole O."/>
            <person name="Mamat U."/>
            <person name="Yero D."/>
            <person name="Niemann S."/>
            <person name="Daura X."/>
            <person name="Gibert I."/>
        </authorList>
    </citation>
    <scope>NUCLEOTIDE SEQUENCE</scope>
    <source>
        <strain evidence="1">OG156</strain>
    </source>
</reference>
<evidence type="ECO:0000313" key="1">
    <source>
        <dbReference type="EMBL" id="MBA0309981.1"/>
    </source>
</evidence>
<accession>A0A2J0T1P4</accession>
<dbReference type="AlphaFoldDB" id="A0A2J0T1P4"/>
<organism evidence="1 2">
    <name type="scientific">Stenotrophomonas maltophilia</name>
    <name type="common">Pseudomonas maltophilia</name>
    <name type="synonym">Xanthomonas maltophilia</name>
    <dbReference type="NCBI Taxonomy" id="40324"/>
    <lineage>
        <taxon>Bacteria</taxon>
        <taxon>Pseudomonadati</taxon>
        <taxon>Pseudomonadota</taxon>
        <taxon>Gammaproteobacteria</taxon>
        <taxon>Lysobacterales</taxon>
        <taxon>Lysobacteraceae</taxon>
        <taxon>Stenotrophomonas</taxon>
        <taxon>Stenotrophomonas maltophilia group</taxon>
    </lineage>
</organism>
<sequence length="131" mass="14270">MCRLVTQLILTCIRRVEPGIRRDGGLLDDVELRPATFSGNADQKLVDQCGVIVAAGHHYRTLPCMRVAIQLSPEATATAAMAEAGSVPQLFNKQCQFVVAQCAGEAARPGLPRHRQQATCWTCVQILVQNQ</sequence>
<protein>
    <submittedName>
        <fullName evidence="1">Uncharacterized protein</fullName>
    </submittedName>
</protein>
<evidence type="ECO:0000313" key="2">
    <source>
        <dbReference type="Proteomes" id="UP000822271"/>
    </source>
</evidence>
<name>A0A2J0T1P4_STEMA</name>
<comment type="caution">
    <text evidence="1">The sequence shown here is derived from an EMBL/GenBank/DDBJ whole genome shotgun (WGS) entry which is preliminary data.</text>
</comment>
<gene>
    <name evidence="1" type="ORF">D7Y33_02970</name>
</gene>
<dbReference type="EMBL" id="RAUE01000004">
    <property type="protein sequence ID" value="MBA0309981.1"/>
    <property type="molecule type" value="Genomic_DNA"/>
</dbReference>
<reference evidence="1" key="2">
    <citation type="journal article" date="2020" name="Front. Microbiol.">
        <title>Genetic Variants of the DSF Quorum Sensing System in Stenotrophomonas maltophilia Influence Virulence and Resistance Phenotypes Among Genotypically Diverse Clinical Isolates.</title>
        <authorList>
            <person name="Yero D."/>
            <person name="Huedo P."/>
            <person name="Conchillo-Sole O."/>
            <person name="Martinez-Servat S."/>
            <person name="Mamat U."/>
            <person name="Coves X."/>
            <person name="Llanas F."/>
            <person name="Roca I."/>
            <person name="Vila J."/>
            <person name="Schaible U.E."/>
            <person name="Daura X."/>
            <person name="Gibert I."/>
        </authorList>
    </citation>
    <scope>NUCLEOTIDE SEQUENCE</scope>
    <source>
        <strain evidence="1">OG156</strain>
    </source>
</reference>